<evidence type="ECO:0000259" key="1">
    <source>
        <dbReference type="Pfam" id="PF00814"/>
    </source>
</evidence>
<dbReference type="RefSeq" id="WP_044086609.1">
    <property type="nucleotide sequence ID" value="NZ_ATLK01000001.1"/>
</dbReference>
<dbReference type="eggNOG" id="COG1214">
    <property type="taxonomic scope" value="Bacteria"/>
</dbReference>
<dbReference type="SUPFAM" id="SSF53067">
    <property type="entry name" value="Actin-like ATPase domain"/>
    <property type="match status" value="1"/>
</dbReference>
<sequence>MSHTLIIDTSFGSTVGVLGHEPVVEKDSRTHVERLQANIGQSVAQAGLDTKDIDRIVVGIGPAPFTGLRVGVVTAKALAYATGARLLGQDILQPQMLMAYRLRRGHVGGRFDRLPEVSQETHGKPYSTTLSEHNDDSVPSVFTLCVNDARRRQLYFSLYDGNGKLIIPMDIDYPAHIAQRVNEQVGRLTDGHEGHVLIDVIGHGAGKYEADWRILQRPGQVIDASVLDLGARGLRIFADCAFASVGDANRGLAVDGIMPPTWLGSVRRNGEAQVEPLYLRRPDVSVPNPLKHVLNSNALQRNAA</sequence>
<organism evidence="2 3">
    <name type="scientific">Bifidobacterium bombi DSM 19703</name>
    <dbReference type="NCBI Taxonomy" id="1341695"/>
    <lineage>
        <taxon>Bacteria</taxon>
        <taxon>Bacillati</taxon>
        <taxon>Actinomycetota</taxon>
        <taxon>Actinomycetes</taxon>
        <taxon>Bifidobacteriales</taxon>
        <taxon>Bifidobacteriaceae</taxon>
        <taxon>Bifidobacterium</taxon>
    </lineage>
</organism>
<keyword evidence="2" id="KW-0645">Protease</keyword>
<accession>A0A080N5X6</accession>
<dbReference type="InterPro" id="IPR043129">
    <property type="entry name" value="ATPase_NBD"/>
</dbReference>
<dbReference type="STRING" id="1341695.BBOMB_0426"/>
<comment type="caution">
    <text evidence="2">The sequence shown here is derived from an EMBL/GenBank/DDBJ whole genome shotgun (WGS) entry which is preliminary data.</text>
</comment>
<gene>
    <name evidence="2" type="ORF">BBOMB_0426</name>
</gene>
<name>A0A080N5X6_9BIFI</name>
<dbReference type="OrthoDB" id="9809995at2"/>
<proteinExistence type="predicted"/>
<dbReference type="NCBIfam" id="TIGR03725">
    <property type="entry name" value="T6A_YeaZ"/>
    <property type="match status" value="1"/>
</dbReference>
<dbReference type="InterPro" id="IPR022496">
    <property type="entry name" value="T6A_TsaB"/>
</dbReference>
<evidence type="ECO:0000313" key="2">
    <source>
        <dbReference type="EMBL" id="KFF31094.1"/>
    </source>
</evidence>
<dbReference type="Pfam" id="PF00814">
    <property type="entry name" value="TsaD"/>
    <property type="match status" value="1"/>
</dbReference>
<dbReference type="GO" id="GO:0008233">
    <property type="term" value="F:peptidase activity"/>
    <property type="evidence" value="ECO:0007669"/>
    <property type="project" value="UniProtKB-KW"/>
</dbReference>
<protein>
    <submittedName>
        <fullName evidence="2">Peptidase M22, glycoprotease</fullName>
    </submittedName>
</protein>
<dbReference type="InterPro" id="IPR000905">
    <property type="entry name" value="Gcp-like_dom"/>
</dbReference>
<reference evidence="2 3" key="1">
    <citation type="journal article" date="2014" name="Appl. Environ. Microbiol.">
        <title>Genomic encyclopedia of type strains of the genus Bifidobacterium.</title>
        <authorList>
            <person name="Milani C."/>
            <person name="Lugli G.A."/>
            <person name="Duranti S."/>
            <person name="Turroni F."/>
            <person name="Bottacini F."/>
            <person name="Mangifesta M."/>
            <person name="Sanchez B."/>
            <person name="Viappiani A."/>
            <person name="Mancabelli L."/>
            <person name="Taminiau B."/>
            <person name="Delcenserie V."/>
            <person name="Barrangou R."/>
            <person name="Margolles A."/>
            <person name="van Sinderen D."/>
            <person name="Ventura M."/>
        </authorList>
    </citation>
    <scope>NUCLEOTIDE SEQUENCE [LARGE SCALE GENOMIC DNA]</scope>
    <source>
        <strain evidence="2 3">DSM 19703</strain>
    </source>
</reference>
<dbReference type="Gene3D" id="3.30.420.40">
    <property type="match status" value="1"/>
</dbReference>
<dbReference type="EMBL" id="ATLK01000001">
    <property type="protein sequence ID" value="KFF31094.1"/>
    <property type="molecule type" value="Genomic_DNA"/>
</dbReference>
<feature type="domain" description="Gcp-like" evidence="1">
    <location>
        <begin position="26"/>
        <end position="88"/>
    </location>
</feature>
<keyword evidence="3" id="KW-1185">Reference proteome</keyword>
<dbReference type="GO" id="GO:0006508">
    <property type="term" value="P:proteolysis"/>
    <property type="evidence" value="ECO:0007669"/>
    <property type="project" value="UniProtKB-KW"/>
</dbReference>
<evidence type="ECO:0000313" key="3">
    <source>
        <dbReference type="Proteomes" id="UP000028730"/>
    </source>
</evidence>
<dbReference type="Proteomes" id="UP000028730">
    <property type="component" value="Unassembled WGS sequence"/>
</dbReference>
<dbReference type="AlphaFoldDB" id="A0A080N5X6"/>
<dbReference type="GO" id="GO:0002949">
    <property type="term" value="P:tRNA threonylcarbamoyladenosine modification"/>
    <property type="evidence" value="ECO:0007669"/>
    <property type="project" value="InterPro"/>
</dbReference>
<keyword evidence="2" id="KW-0378">Hydrolase</keyword>